<organism evidence="1 2">
    <name type="scientific">Thermoflavimicrobium dichotomicum</name>
    <dbReference type="NCBI Taxonomy" id="46223"/>
    <lineage>
        <taxon>Bacteria</taxon>
        <taxon>Bacillati</taxon>
        <taxon>Bacillota</taxon>
        <taxon>Bacilli</taxon>
        <taxon>Bacillales</taxon>
        <taxon>Thermoactinomycetaceae</taxon>
        <taxon>Thermoflavimicrobium</taxon>
    </lineage>
</organism>
<sequence length="134" mass="16079">MKALKRLSNILHGFVFRLRKKNEKQNPVPEDFDDIERSSGMKRDFDEVMELYLEKKAEYPQVDKETVLDVAKYVYSKHVEFRNQQRLKEIEHRFSRRLQVYVVLGLVVFAMVRPDIEAILKQLEEILLNLFRGH</sequence>
<keyword evidence="2" id="KW-1185">Reference proteome</keyword>
<evidence type="ECO:0000313" key="2">
    <source>
        <dbReference type="Proteomes" id="UP000199545"/>
    </source>
</evidence>
<accession>A0A1I3K688</accession>
<gene>
    <name evidence="1" type="ORF">SAMN05421852_101349</name>
</gene>
<dbReference type="EMBL" id="FORR01000001">
    <property type="protein sequence ID" value="SFI67997.1"/>
    <property type="molecule type" value="Genomic_DNA"/>
</dbReference>
<evidence type="ECO:0000313" key="1">
    <source>
        <dbReference type="EMBL" id="SFI67997.1"/>
    </source>
</evidence>
<dbReference type="RefSeq" id="WP_093227400.1">
    <property type="nucleotide sequence ID" value="NZ_FORR01000001.1"/>
</dbReference>
<name>A0A1I3K688_9BACL</name>
<protein>
    <submittedName>
        <fullName evidence="1">Uncharacterized protein</fullName>
    </submittedName>
</protein>
<reference evidence="1 2" key="1">
    <citation type="submission" date="2016-10" db="EMBL/GenBank/DDBJ databases">
        <authorList>
            <person name="de Groot N.N."/>
        </authorList>
    </citation>
    <scope>NUCLEOTIDE SEQUENCE [LARGE SCALE GENOMIC DNA]</scope>
    <source>
        <strain evidence="1 2">DSM 44778</strain>
    </source>
</reference>
<dbReference type="AlphaFoldDB" id="A0A1I3K688"/>
<dbReference type="Proteomes" id="UP000199545">
    <property type="component" value="Unassembled WGS sequence"/>
</dbReference>
<proteinExistence type="predicted"/>